<dbReference type="InterPro" id="IPR018321">
    <property type="entry name" value="Glucosamine6P_isomerase_CS"/>
</dbReference>
<evidence type="ECO:0000313" key="16">
    <source>
        <dbReference type="Proteomes" id="UP000192638"/>
    </source>
</evidence>
<dbReference type="CDD" id="cd01399">
    <property type="entry name" value="GlcN6P_deaminase"/>
    <property type="match status" value="1"/>
</dbReference>
<dbReference type="EMBL" id="JARKHV010000003">
    <property type="protein sequence ID" value="MDF4186326.1"/>
    <property type="molecule type" value="Genomic_DNA"/>
</dbReference>
<dbReference type="SUPFAM" id="SSF100950">
    <property type="entry name" value="NagB/RpiA/CoA transferase-like"/>
    <property type="match status" value="1"/>
</dbReference>
<keyword evidence="3 4" id="KW-0119">Carbohydrate metabolism</keyword>
<reference evidence="6 14" key="1">
    <citation type="journal article" date="2014" name="BMC Genomics">
        <title>Unusual genome complexity in Lactobacillus salivarius JCM1046.</title>
        <authorList>
            <person name="Raftis E.J."/>
            <person name="Forde B.M."/>
            <person name="Claesson M.J."/>
            <person name="O'Toole P.W."/>
        </authorList>
    </citation>
    <scope>NUCLEOTIDE SEQUENCE [LARGE SCALE GENOMIC DNA]</scope>
    <source>
        <strain evidence="6 14">JCM1046</strain>
    </source>
</reference>
<comment type="caution">
    <text evidence="4">Lacks conserved residue(s) required for the propagation of feature annotation.</text>
</comment>
<dbReference type="RefSeq" id="WP_003705368.1">
    <property type="nucleotide sequence ID" value="NZ_CANCWW010000002.1"/>
</dbReference>
<feature type="active site" description="For ring-opening step" evidence="4">
    <location>
        <position position="128"/>
    </location>
</feature>
<dbReference type="EMBL" id="JAUIQT010000001">
    <property type="protein sequence ID" value="MDN4832900.1"/>
    <property type="molecule type" value="Genomic_DNA"/>
</dbReference>
<dbReference type="PANTHER" id="PTHR11280:SF5">
    <property type="entry name" value="GLUCOSAMINE-6-PHOSPHATE ISOMERASE"/>
    <property type="match status" value="1"/>
</dbReference>
<dbReference type="Proteomes" id="UP001174888">
    <property type="component" value="Unassembled WGS sequence"/>
</dbReference>
<dbReference type="GO" id="GO:0005975">
    <property type="term" value="P:carbohydrate metabolic process"/>
    <property type="evidence" value="ECO:0007669"/>
    <property type="project" value="InterPro"/>
</dbReference>
<dbReference type="GeneID" id="89466200"/>
<dbReference type="UniPathway" id="UPA00629">
    <property type="reaction ID" value="UER00684"/>
</dbReference>
<dbReference type="GO" id="GO:0016853">
    <property type="term" value="F:isomerase activity"/>
    <property type="evidence" value="ECO:0007669"/>
    <property type="project" value="UniProtKB-KW"/>
</dbReference>
<dbReference type="Proteomes" id="UP001213566">
    <property type="component" value="Unassembled WGS sequence"/>
</dbReference>
<dbReference type="Pfam" id="PF01182">
    <property type="entry name" value="Glucosamine_iso"/>
    <property type="match status" value="1"/>
</dbReference>
<dbReference type="EMBL" id="VSUB01000005">
    <property type="protein sequence ID" value="MYY64869.1"/>
    <property type="molecule type" value="Genomic_DNA"/>
</dbReference>
<evidence type="ECO:0000313" key="18">
    <source>
        <dbReference type="Proteomes" id="UP000245607"/>
    </source>
</evidence>
<evidence type="ECO:0000256" key="3">
    <source>
        <dbReference type="ARBA" id="ARBA00023277"/>
    </source>
</evidence>
<evidence type="ECO:0000313" key="14">
    <source>
        <dbReference type="Proteomes" id="UP000029488"/>
    </source>
</evidence>
<protein>
    <recommendedName>
        <fullName evidence="4">Glucosamine-6-phosphate deaminase</fullName>
        <ecNumber evidence="4">3.5.99.6</ecNumber>
    </recommendedName>
    <alternativeName>
        <fullName evidence="4">GlcN6P deaminase</fullName>
        <shortName evidence="4">GNPDA</shortName>
    </alternativeName>
    <alternativeName>
        <fullName evidence="4">Glucosamine-6-phosphate isomerase</fullName>
    </alternativeName>
</protein>
<dbReference type="HAMAP" id="MF_01241">
    <property type="entry name" value="GlcN6P_deamin"/>
    <property type="match status" value="1"/>
</dbReference>
<evidence type="ECO:0000313" key="11">
    <source>
        <dbReference type="EMBL" id="MYY64869.1"/>
    </source>
</evidence>
<dbReference type="InterPro" id="IPR006148">
    <property type="entry name" value="Glc/Gal-6P_isomerase"/>
</dbReference>
<reference evidence="11 19" key="6">
    <citation type="journal article" date="2020" name="Food Funct.">
        <title>Screening of Lactobacillus salivarius strains from the feces of Chinese populations and the evaluation of their effects against intestinal inflammation in mice.</title>
        <authorList>
            <person name="Zhai Q."/>
            <person name="Shen X."/>
            <person name="Cen S."/>
            <person name="Zhang C."/>
            <person name="Tian F."/>
            <person name="Zhao J."/>
            <person name="Zhang H."/>
            <person name="Xue Y."/>
            <person name="Chen W."/>
        </authorList>
    </citation>
    <scope>NUCLEOTIDE SEQUENCE [LARGE SCALE GENOMIC DNA]</scope>
    <source>
        <strain evidence="11 19">FYNDL5_1.scaf</strain>
    </source>
</reference>
<dbReference type="KEGG" id="lsj:LSJ_1515c"/>
<feature type="domain" description="Glucosamine/galactosamine-6-phosphate isomerase" evidence="5">
    <location>
        <begin position="19"/>
        <end position="218"/>
    </location>
</feature>
<dbReference type="NCBIfam" id="TIGR00502">
    <property type="entry name" value="nagB"/>
    <property type="match status" value="1"/>
</dbReference>
<dbReference type="GO" id="GO:0004342">
    <property type="term" value="F:glucosamine-6-phosphate deaminase activity"/>
    <property type="evidence" value="ECO:0007669"/>
    <property type="project" value="UniProtKB-UniRule"/>
</dbReference>
<dbReference type="GO" id="GO:0019262">
    <property type="term" value="P:N-acetylneuraminate catabolic process"/>
    <property type="evidence" value="ECO:0007669"/>
    <property type="project" value="UniProtKB-UniRule"/>
</dbReference>
<dbReference type="AlphaFoldDB" id="A0A089QJL6"/>
<comment type="catalytic activity">
    <reaction evidence="1 4">
        <text>alpha-D-glucosamine 6-phosphate + H2O = beta-D-fructose 6-phosphate + NH4(+)</text>
        <dbReference type="Rhea" id="RHEA:12172"/>
        <dbReference type="ChEBI" id="CHEBI:15377"/>
        <dbReference type="ChEBI" id="CHEBI:28938"/>
        <dbReference type="ChEBI" id="CHEBI:57634"/>
        <dbReference type="ChEBI" id="CHEBI:75989"/>
        <dbReference type="EC" id="3.5.99.6"/>
    </reaction>
</comment>
<dbReference type="FunFam" id="3.40.50.1360:FF:000003">
    <property type="entry name" value="Glucosamine-6-phosphate deaminase"/>
    <property type="match status" value="1"/>
</dbReference>
<evidence type="ECO:0000313" key="12">
    <source>
        <dbReference type="EMBL" id="OQQ82841.1"/>
    </source>
</evidence>
<dbReference type="EMBL" id="QFAS01000010">
    <property type="protein sequence ID" value="PWG50874.1"/>
    <property type="molecule type" value="Genomic_DNA"/>
</dbReference>
<reference evidence="7 15" key="2">
    <citation type="submission" date="2016-09" db="EMBL/GenBank/DDBJ databases">
        <title>Complete Genome Sequence of Lactobacillus salivarius Jin.</title>
        <authorList>
            <person name="Jin N."/>
            <person name="Li C."/>
            <person name="Wang M."/>
            <person name="Ren D."/>
            <person name="Di Y."/>
            <person name="Pan R."/>
            <person name="Du S."/>
            <person name="Lu H."/>
            <person name="Li X."/>
            <person name="Tian M."/>
        </authorList>
    </citation>
    <scope>NUCLEOTIDE SEQUENCE [LARGE SCALE GENOMIC DNA]</scope>
    <source>
        <strain evidence="7 15">CICC 23174</strain>
    </source>
</reference>
<sequence>MKIIKVKDQVEGGKEALKVFKEALDNGVKVFGLATGSTPETTYDELVKSDIDFSNSISVNLDEYVGLKPEDEQSYAYFMKEHLFNAKPFAKSFLPNGMAEDADQECERYDKLLEEYHVGLQLLGIGRNGHIGFNEPGSSFDGKTHKVALTQSTINANSRFFDNEEDVPKYAYSMGIGTIMKSDTILLEAFGKNKAEAVKAMIEGPVTPEVPASVLQNHPDVVVIIDEEAASLLK</sequence>
<dbReference type="Proteomes" id="UP000471678">
    <property type="component" value="Unassembled WGS sequence"/>
</dbReference>
<dbReference type="EMBL" id="CP007646">
    <property type="protein sequence ID" value="AIR11166.1"/>
    <property type="molecule type" value="Genomic_DNA"/>
</dbReference>
<evidence type="ECO:0000313" key="7">
    <source>
        <dbReference type="EMBL" id="AOO73398.1"/>
    </source>
</evidence>
<dbReference type="GO" id="GO:0006046">
    <property type="term" value="P:N-acetylglucosamine catabolic process"/>
    <property type="evidence" value="ECO:0007669"/>
    <property type="project" value="UniProtKB-UniRule"/>
</dbReference>
<dbReference type="Proteomes" id="UP000192638">
    <property type="component" value="Unassembled WGS sequence"/>
</dbReference>
<keyword evidence="2 4" id="KW-0378">Hydrolase</keyword>
<comment type="pathway">
    <text evidence="4">Amino-sugar metabolism; N-acetylneuraminate degradation; D-fructose 6-phosphate from N-acetylneuraminate: step 5/5.</text>
</comment>
<proteinExistence type="inferred from homology"/>
<dbReference type="PROSITE" id="PS01161">
    <property type="entry name" value="GLC_GALNAC_ISOMERASE"/>
    <property type="match status" value="1"/>
</dbReference>
<dbReference type="GO" id="GO:0005737">
    <property type="term" value="C:cytoplasm"/>
    <property type="evidence" value="ECO:0007669"/>
    <property type="project" value="TreeGrafter"/>
</dbReference>
<evidence type="ECO:0000256" key="1">
    <source>
        <dbReference type="ARBA" id="ARBA00000644"/>
    </source>
</evidence>
<evidence type="ECO:0000313" key="15">
    <source>
        <dbReference type="Proteomes" id="UP000094723"/>
    </source>
</evidence>
<keyword evidence="6" id="KW-0413">Isomerase</keyword>
<evidence type="ECO:0000313" key="13">
    <source>
        <dbReference type="EMBL" id="PWG50874.1"/>
    </source>
</evidence>
<feature type="active site" description="For ring-opening step" evidence="4">
    <location>
        <position position="135"/>
    </location>
</feature>
<evidence type="ECO:0000313" key="19">
    <source>
        <dbReference type="Proteomes" id="UP000471678"/>
    </source>
</evidence>
<evidence type="ECO:0000259" key="5">
    <source>
        <dbReference type="Pfam" id="PF01182"/>
    </source>
</evidence>
<dbReference type="InterPro" id="IPR037171">
    <property type="entry name" value="NagB/RpiA_transferase-like"/>
</dbReference>
<dbReference type="Proteomes" id="UP000094723">
    <property type="component" value="Chromosome"/>
</dbReference>
<dbReference type="EMBL" id="CP020858">
    <property type="protein sequence ID" value="ARU18764.1"/>
    <property type="molecule type" value="Genomic_DNA"/>
</dbReference>
<evidence type="ECO:0000256" key="4">
    <source>
        <dbReference type="HAMAP-Rule" id="MF_01241"/>
    </source>
</evidence>
<reference evidence="10" key="8">
    <citation type="submission" date="2023-07" db="EMBL/GenBank/DDBJ databases">
        <title>Complete genome sequence of Ligilactobacillus salivarius SRCM217594 isolated from Gallus gallus domesticus feces.</title>
        <authorList>
            <person name="Yang H.-G."/>
            <person name="Ryu M.-S."/>
            <person name="Ha G.-S."/>
            <person name="Yang H.-J."/>
            <person name="Jeong D.-Y."/>
        </authorList>
    </citation>
    <scope>NUCLEOTIDE SEQUENCE</scope>
    <source>
        <strain evidence="10">SRCM217594</strain>
    </source>
</reference>
<dbReference type="Proteomes" id="UP000245607">
    <property type="component" value="Unassembled WGS sequence"/>
</dbReference>
<dbReference type="Proteomes" id="UP000195378">
    <property type="component" value="Chromosome"/>
</dbReference>
<accession>A0A089QJL6</accession>
<dbReference type="Proteomes" id="UP000029488">
    <property type="component" value="Chromosome"/>
</dbReference>
<dbReference type="InterPro" id="IPR004547">
    <property type="entry name" value="Glucosamine6P_isomerase"/>
</dbReference>
<feature type="active site" description="Proton acceptor; for enolization step" evidence="4">
    <location>
        <position position="62"/>
    </location>
</feature>
<evidence type="ECO:0000256" key="2">
    <source>
        <dbReference type="ARBA" id="ARBA00022801"/>
    </source>
</evidence>
<reference evidence="9" key="7">
    <citation type="submission" date="2023-02" db="EMBL/GenBank/DDBJ databases">
        <title>Draft Whole-Genome Sequences of competitive exclusion Lactobacillus salivarius strains for Poultry.</title>
        <authorList>
            <person name="Ma L.M."/>
            <person name="Lopez-Guerra N."/>
            <person name="Zhang G."/>
        </authorList>
    </citation>
    <scope>NUCLEOTIDE SEQUENCE</scope>
    <source>
        <strain evidence="9">Salm-9</strain>
    </source>
</reference>
<reference evidence="12 16" key="3">
    <citation type="submission" date="2017-03" db="EMBL/GenBank/DDBJ databases">
        <title>Phylogenomics and comparative genomics of Lactobacillus salivarius, a mammalian gut commensal.</title>
        <authorList>
            <person name="Harris H.M."/>
        </authorList>
    </citation>
    <scope>NUCLEOTIDE SEQUENCE [LARGE SCALE GENOMIC DNA]</scope>
    <source>
        <strain evidence="12 16">LMG 14477</strain>
    </source>
</reference>
<evidence type="ECO:0000313" key="6">
    <source>
        <dbReference type="EMBL" id="AIR11166.1"/>
    </source>
</evidence>
<dbReference type="EC" id="3.5.99.6" evidence="4"/>
<dbReference type="Gene3D" id="3.40.50.1360">
    <property type="match status" value="1"/>
</dbReference>
<gene>
    <name evidence="4 6" type="primary">nagB</name>
    <name evidence="12" type="ORF">B6U60_07270</name>
    <name evidence="8" type="ORF">B7R82_01555</name>
    <name evidence="7" type="ORF">BHF65_03840</name>
    <name evidence="13" type="ORF">DB362_08485</name>
    <name evidence="11" type="ORF">FYL25_05420</name>
    <name evidence="6" type="ORF">LSJ_1515c</name>
    <name evidence="9" type="ORF">PV940_04645</name>
    <name evidence="10" type="ORF">QYC35_01395</name>
</gene>
<reference evidence="8 17" key="4">
    <citation type="submission" date="2017-04" db="EMBL/GenBank/DDBJ databases">
        <title>Complete genome sequence of Lactobacillus salivarius ZLS006, a probiotic strain isolated from healthy piglet.</title>
        <authorList>
            <person name="Zhang D."/>
        </authorList>
    </citation>
    <scope>NUCLEOTIDE SEQUENCE [LARGE SCALE GENOMIC DNA]</scope>
    <source>
        <strain evidence="8 17">ZLS006</strain>
    </source>
</reference>
<dbReference type="EMBL" id="CP017107">
    <property type="protein sequence ID" value="AOO73398.1"/>
    <property type="molecule type" value="Genomic_DNA"/>
</dbReference>
<dbReference type="GO" id="GO:0042802">
    <property type="term" value="F:identical protein binding"/>
    <property type="evidence" value="ECO:0007669"/>
    <property type="project" value="TreeGrafter"/>
</dbReference>
<feature type="active site" description="Proton acceptor; for ring-opening step" evidence="4">
    <location>
        <position position="130"/>
    </location>
</feature>
<evidence type="ECO:0000313" key="10">
    <source>
        <dbReference type="EMBL" id="MDN4832900.1"/>
    </source>
</evidence>
<organism evidence="6 14">
    <name type="scientific">Ligilactobacillus salivarius</name>
    <dbReference type="NCBI Taxonomy" id="1624"/>
    <lineage>
        <taxon>Bacteria</taxon>
        <taxon>Bacillati</taxon>
        <taxon>Bacillota</taxon>
        <taxon>Bacilli</taxon>
        <taxon>Lactobacillales</taxon>
        <taxon>Lactobacillaceae</taxon>
        <taxon>Ligilactobacillus</taxon>
    </lineage>
</organism>
<dbReference type="EMBL" id="NBEB01000063">
    <property type="protein sequence ID" value="OQQ82841.1"/>
    <property type="molecule type" value="Genomic_DNA"/>
</dbReference>
<reference evidence="13 18" key="5">
    <citation type="submission" date="2018-05" db="EMBL/GenBank/DDBJ databases">
        <title>Lactobacillus salivarius genome sequencing and assembly.</title>
        <authorList>
            <person name="Audisio C."/>
            <person name="Albarracin L."/>
            <person name="Torres M.J."/>
            <person name="Hebert E.M."/>
            <person name="Saavedra L."/>
        </authorList>
    </citation>
    <scope>NUCLEOTIDE SEQUENCE [LARGE SCALE GENOMIC DNA]</scope>
    <source>
        <strain evidence="13 18">A3iob</strain>
    </source>
</reference>
<dbReference type="GO" id="GO:0006043">
    <property type="term" value="P:glucosamine catabolic process"/>
    <property type="evidence" value="ECO:0007669"/>
    <property type="project" value="TreeGrafter"/>
</dbReference>
<comment type="similarity">
    <text evidence="4">Belongs to the glucosamine/galactosamine-6-phosphate isomerase family. NagB subfamily.</text>
</comment>
<evidence type="ECO:0000313" key="9">
    <source>
        <dbReference type="EMBL" id="MDF4186326.1"/>
    </source>
</evidence>
<dbReference type="PANTHER" id="PTHR11280">
    <property type="entry name" value="GLUCOSAMINE-6-PHOSPHATE ISOMERASE"/>
    <property type="match status" value="1"/>
</dbReference>
<evidence type="ECO:0000313" key="8">
    <source>
        <dbReference type="EMBL" id="ARU18764.1"/>
    </source>
</evidence>
<evidence type="ECO:0000313" key="17">
    <source>
        <dbReference type="Proteomes" id="UP000195378"/>
    </source>
</evidence>
<comment type="function">
    <text evidence="4">Catalyzes the reversible isomerization-deamination of glucosamine 6-phosphate (GlcN6P) to form fructose 6-phosphate (Fru6P) and ammonium ion.</text>
</comment>
<name>A0A089QJL6_9LACO</name>